<proteinExistence type="predicted"/>
<name>A0A8W8LMX2_MAGGI</name>
<reference evidence="1" key="1">
    <citation type="submission" date="2022-08" db="UniProtKB">
        <authorList>
            <consortium name="EnsemblMetazoa"/>
        </authorList>
    </citation>
    <scope>IDENTIFICATION</scope>
    <source>
        <strain evidence="1">05x7-T-G4-1.051#20</strain>
    </source>
</reference>
<dbReference type="AlphaFoldDB" id="A0A8W8LMX2"/>
<protein>
    <submittedName>
        <fullName evidence="1">Uncharacterized protein</fullName>
    </submittedName>
</protein>
<dbReference type="EnsemblMetazoa" id="G28168.2">
    <property type="protein sequence ID" value="G28168.2:cds"/>
    <property type="gene ID" value="G28168"/>
</dbReference>
<sequence length="164" mass="19169">MGEFKVTPNYARQNDVRYIYTGDPIKMNYRPSPDYPNFDQLRLQKDRTNMKHQVLNPLEYQKALAGPRDLPNSAAFRAYSRHGIRDVISRLYQHSARNRSQESALTEQYPAYSSSNISKLSFKYEGPTKATKACIIKRRKKFSGFRKHPDVVNRGLLMHQMPWV</sequence>
<evidence type="ECO:0000313" key="1">
    <source>
        <dbReference type="EnsemblMetazoa" id="G28168.2:cds"/>
    </source>
</evidence>
<keyword evidence="2" id="KW-1185">Reference proteome</keyword>
<dbReference type="EnsemblMetazoa" id="G28168.3">
    <property type="protein sequence ID" value="G28168.3:cds"/>
    <property type="gene ID" value="G28168"/>
</dbReference>
<organism evidence="1 2">
    <name type="scientific">Magallana gigas</name>
    <name type="common">Pacific oyster</name>
    <name type="synonym">Crassostrea gigas</name>
    <dbReference type="NCBI Taxonomy" id="29159"/>
    <lineage>
        <taxon>Eukaryota</taxon>
        <taxon>Metazoa</taxon>
        <taxon>Spiralia</taxon>
        <taxon>Lophotrochozoa</taxon>
        <taxon>Mollusca</taxon>
        <taxon>Bivalvia</taxon>
        <taxon>Autobranchia</taxon>
        <taxon>Pteriomorphia</taxon>
        <taxon>Ostreida</taxon>
        <taxon>Ostreoidea</taxon>
        <taxon>Ostreidae</taxon>
        <taxon>Magallana</taxon>
    </lineage>
</organism>
<dbReference type="Proteomes" id="UP000005408">
    <property type="component" value="Unassembled WGS sequence"/>
</dbReference>
<evidence type="ECO:0000313" key="2">
    <source>
        <dbReference type="Proteomes" id="UP000005408"/>
    </source>
</evidence>
<accession>A0A8W8LMX2</accession>